<comment type="caution">
    <text evidence="6">The sequence shown here is derived from an EMBL/GenBank/DDBJ whole genome shotgun (WGS) entry which is preliminary data.</text>
</comment>
<dbReference type="PRINTS" id="PR01590">
    <property type="entry name" value="HTHFIS"/>
</dbReference>
<dbReference type="PANTHER" id="PTHR32071:SF113">
    <property type="entry name" value="ALGINATE BIOSYNTHESIS TRANSCRIPTIONAL REGULATORY PROTEIN ALGB"/>
    <property type="match status" value="1"/>
</dbReference>
<dbReference type="Pfam" id="PF00158">
    <property type="entry name" value="Sigma54_activat"/>
    <property type="match status" value="1"/>
</dbReference>
<evidence type="ECO:0000256" key="4">
    <source>
        <dbReference type="ARBA" id="ARBA00023163"/>
    </source>
</evidence>
<evidence type="ECO:0000256" key="2">
    <source>
        <dbReference type="ARBA" id="ARBA00022840"/>
    </source>
</evidence>
<dbReference type="InterPro" id="IPR003593">
    <property type="entry name" value="AAA+_ATPase"/>
</dbReference>
<sequence>MIGKSCAFLKMMALIEKITLYDAPVLIEGETGTGKELAARAIHYQGKRRHGPFVPLNCGALPDNLIESELFGHCRGAFTDARTDKPGVVELAHAGTLFLDEVDALSGKAQVALLRFLQDQQFRPVGGRTERSSDVRIIAATNRRLSELEAQGQFRLDLFYRLRILHLRLPPLREREGDPELLARHFAQIGSARFGKCVRPFDPQTLHWFSCYHWPGNIRELENMVYQGLLLGDGPCIQLNTPAGLQAPEPAGSSMNYRCAKERAIVEFESRFLRAAMHHSGGNVSAAARLIGTERRHLGRLLKKYQIEA</sequence>
<evidence type="ECO:0000259" key="5">
    <source>
        <dbReference type="PROSITE" id="PS50045"/>
    </source>
</evidence>
<dbReference type="InterPro" id="IPR002078">
    <property type="entry name" value="Sigma_54_int"/>
</dbReference>
<proteinExistence type="predicted"/>
<dbReference type="RefSeq" id="WP_284333342.1">
    <property type="nucleotide sequence ID" value="NZ_BSOA01000044.1"/>
</dbReference>
<evidence type="ECO:0000313" key="7">
    <source>
        <dbReference type="Proteomes" id="UP001156627"/>
    </source>
</evidence>
<dbReference type="InterPro" id="IPR002197">
    <property type="entry name" value="HTH_Fis"/>
</dbReference>
<keyword evidence="4" id="KW-0804">Transcription</keyword>
<keyword evidence="3" id="KW-0805">Transcription regulation</keyword>
<organism evidence="6 7">
    <name type="scientific">Dyella flagellata</name>
    <dbReference type="NCBI Taxonomy" id="1867833"/>
    <lineage>
        <taxon>Bacteria</taxon>
        <taxon>Pseudomonadati</taxon>
        <taxon>Pseudomonadota</taxon>
        <taxon>Gammaproteobacteria</taxon>
        <taxon>Lysobacterales</taxon>
        <taxon>Rhodanobacteraceae</taxon>
        <taxon>Dyella</taxon>
    </lineage>
</organism>
<dbReference type="Pfam" id="PF02954">
    <property type="entry name" value="HTH_8"/>
    <property type="match status" value="1"/>
</dbReference>
<accession>A0ABQ5XDY9</accession>
<dbReference type="InterPro" id="IPR058031">
    <property type="entry name" value="AAA_lid_NorR"/>
</dbReference>
<feature type="domain" description="Sigma-54 factor interaction" evidence="5">
    <location>
        <begin position="1"/>
        <end position="230"/>
    </location>
</feature>
<reference evidence="7" key="1">
    <citation type="journal article" date="2019" name="Int. J. Syst. Evol. Microbiol.">
        <title>The Global Catalogue of Microorganisms (GCM) 10K type strain sequencing project: providing services to taxonomists for standard genome sequencing and annotation.</title>
        <authorList>
            <consortium name="The Broad Institute Genomics Platform"/>
            <consortium name="The Broad Institute Genome Sequencing Center for Infectious Disease"/>
            <person name="Wu L."/>
            <person name="Ma J."/>
        </authorList>
    </citation>
    <scope>NUCLEOTIDE SEQUENCE [LARGE SCALE GENOMIC DNA]</scope>
    <source>
        <strain evidence="7">NBRC 111981</strain>
    </source>
</reference>
<name>A0ABQ5XDY9_9GAMM</name>
<dbReference type="Pfam" id="PF25601">
    <property type="entry name" value="AAA_lid_14"/>
    <property type="match status" value="1"/>
</dbReference>
<keyword evidence="1" id="KW-0547">Nucleotide-binding</keyword>
<dbReference type="InterPro" id="IPR027417">
    <property type="entry name" value="P-loop_NTPase"/>
</dbReference>
<keyword evidence="2" id="KW-0067">ATP-binding</keyword>
<evidence type="ECO:0000256" key="1">
    <source>
        <dbReference type="ARBA" id="ARBA00022741"/>
    </source>
</evidence>
<dbReference type="InterPro" id="IPR009057">
    <property type="entry name" value="Homeodomain-like_sf"/>
</dbReference>
<evidence type="ECO:0000256" key="3">
    <source>
        <dbReference type="ARBA" id="ARBA00023015"/>
    </source>
</evidence>
<dbReference type="SMART" id="SM00382">
    <property type="entry name" value="AAA"/>
    <property type="match status" value="1"/>
</dbReference>
<dbReference type="Gene3D" id="3.40.50.300">
    <property type="entry name" value="P-loop containing nucleotide triphosphate hydrolases"/>
    <property type="match status" value="1"/>
</dbReference>
<dbReference type="SUPFAM" id="SSF46689">
    <property type="entry name" value="Homeodomain-like"/>
    <property type="match status" value="1"/>
</dbReference>
<dbReference type="Gene3D" id="1.10.10.60">
    <property type="entry name" value="Homeodomain-like"/>
    <property type="match status" value="1"/>
</dbReference>
<dbReference type="CDD" id="cd00009">
    <property type="entry name" value="AAA"/>
    <property type="match status" value="1"/>
</dbReference>
<gene>
    <name evidence="6" type="ORF">GCM10007898_34810</name>
</gene>
<dbReference type="EMBL" id="BSOA01000044">
    <property type="protein sequence ID" value="GLQ89906.1"/>
    <property type="molecule type" value="Genomic_DNA"/>
</dbReference>
<dbReference type="PROSITE" id="PS00688">
    <property type="entry name" value="SIGMA54_INTERACT_3"/>
    <property type="match status" value="1"/>
</dbReference>
<evidence type="ECO:0000313" key="6">
    <source>
        <dbReference type="EMBL" id="GLQ89906.1"/>
    </source>
</evidence>
<dbReference type="Proteomes" id="UP001156627">
    <property type="component" value="Unassembled WGS sequence"/>
</dbReference>
<dbReference type="SUPFAM" id="SSF52540">
    <property type="entry name" value="P-loop containing nucleoside triphosphate hydrolases"/>
    <property type="match status" value="1"/>
</dbReference>
<dbReference type="InterPro" id="IPR025944">
    <property type="entry name" value="Sigma_54_int_dom_CS"/>
</dbReference>
<protein>
    <recommendedName>
        <fullName evidence="5">Sigma-54 factor interaction domain-containing protein</fullName>
    </recommendedName>
</protein>
<dbReference type="Gene3D" id="1.10.8.60">
    <property type="match status" value="1"/>
</dbReference>
<dbReference type="PANTHER" id="PTHR32071">
    <property type="entry name" value="TRANSCRIPTIONAL REGULATORY PROTEIN"/>
    <property type="match status" value="1"/>
</dbReference>
<dbReference type="PROSITE" id="PS50045">
    <property type="entry name" value="SIGMA54_INTERACT_4"/>
    <property type="match status" value="1"/>
</dbReference>
<keyword evidence="7" id="KW-1185">Reference proteome</keyword>